<dbReference type="OrthoDB" id="5231042at2759"/>
<feature type="compositionally biased region" description="Polar residues" evidence="1">
    <location>
        <begin position="212"/>
        <end position="227"/>
    </location>
</feature>
<proteinExistence type="predicted"/>
<reference evidence="2 3" key="1">
    <citation type="submission" date="2019-03" db="EMBL/GenBank/DDBJ databases">
        <title>Draft genome sequence of Xylaria hypoxylon DSM 108379, a ubiquitous saprotrophic-parasitic fungi on hardwood.</title>
        <authorList>
            <person name="Buettner E."/>
            <person name="Leonhardt S."/>
            <person name="Gebauer A.M."/>
            <person name="Liers C."/>
            <person name="Hofrichter M."/>
            <person name="Kellner H."/>
        </authorList>
    </citation>
    <scope>NUCLEOTIDE SEQUENCE [LARGE SCALE GENOMIC DNA]</scope>
    <source>
        <strain evidence="2 3">DSM 108379</strain>
    </source>
</reference>
<feature type="compositionally biased region" description="Polar residues" evidence="1">
    <location>
        <begin position="888"/>
        <end position="906"/>
    </location>
</feature>
<comment type="caution">
    <text evidence="2">The sequence shown here is derived from an EMBL/GenBank/DDBJ whole genome shotgun (WGS) entry which is preliminary data.</text>
</comment>
<feature type="region of interest" description="Disordered" evidence="1">
    <location>
        <begin position="123"/>
        <end position="296"/>
    </location>
</feature>
<dbReference type="Proteomes" id="UP000297716">
    <property type="component" value="Unassembled WGS sequence"/>
</dbReference>
<accession>A0A4Z0YZU4</accession>
<dbReference type="AlphaFoldDB" id="A0A4Z0YZU4"/>
<gene>
    <name evidence="2" type="ORF">E0Z10_g5879</name>
</gene>
<evidence type="ECO:0000256" key="1">
    <source>
        <dbReference type="SAM" id="MobiDB-lite"/>
    </source>
</evidence>
<feature type="region of interest" description="Disordered" evidence="1">
    <location>
        <begin position="31"/>
        <end position="67"/>
    </location>
</feature>
<evidence type="ECO:0000313" key="3">
    <source>
        <dbReference type="Proteomes" id="UP000297716"/>
    </source>
</evidence>
<feature type="region of interest" description="Disordered" evidence="1">
    <location>
        <begin position="851"/>
        <end position="906"/>
    </location>
</feature>
<feature type="region of interest" description="Disordered" evidence="1">
    <location>
        <begin position="311"/>
        <end position="346"/>
    </location>
</feature>
<sequence length="906" mass="98455">MVGNDSTRPVDALVLAAMMDDLGNHRIEEFARDDEPVPRHRLASSVNASSRTRPAPPRNSGAHRNGLSEMYHAAIKDGHFDDDDAAGVKGLDPLDGGNAHRLERTTRQPFGQLRNVVQAYNATGTPKRPKYDPCQPTYRKDKLKSMDPNTKYPPRVSHRPDASTRAASRVSSLGGIGPDGGEIKRWDSGRPANTACRVDRLTPNRPVGRGSPVSSPKTFPSVQSAQTAGRGHGRGEPPPNSSDISQNALQKPHMVGWGRGRLSHPGKSAVNGSRPVGATASEPQPQRSASLSQASPIDLASKAAPKICREASEAGHSWTPPHLRKTSRSQSADSQGPNISRRASPQLRQVATEATVLDRVKTVSKITRLDARAIFLEDNVWVLEQYGAENKPVSGRVVIYELLDAPVGVWELTLEGNKKVTRGDVRELLEGLTYGSLAYLRRHPQGSQVRSTPLRFSDIGGANNFVNEVNLRRDQYASSSEAIHTETSVELSQAQCTVPPKMTVELVEKATHGAVVKSIETSGPKLDTPSFKSLQPKQLTPQKLIPEEPKLAEPTVEYIPHHAKPRSSTPPISLFIAKGRSTPPKATGGNDEWMGSGWSDKDLMSFSPEPPDTSSRSDELAVLNYTQPVAADSCTIGEAGKLTGLEYEEQLDARERISGFVTENEHEAEKGRMRMCAAEKATKALRDIKVIDGVDELSSACLEVPWGISTDYTTLIQRSTLLSIALDTPSPNAAFVTTLLHLVEVDQFLKLSRDDQKRALAYVHTIVRHGNSPIVRSEKEILALRSGQEVCPEAIKELNAFIKGGRQGQPVSQPTYRPKINPERVSDNHVFLYGPGTSGSVIQQAPQGIITSIPRSVPGGPTIDESPKPSGGLTGSRWARNEPEDTRQQSATRGENNPIRSPFNSL</sequence>
<organism evidence="2 3">
    <name type="scientific">Xylaria hypoxylon</name>
    <dbReference type="NCBI Taxonomy" id="37992"/>
    <lineage>
        <taxon>Eukaryota</taxon>
        <taxon>Fungi</taxon>
        <taxon>Dikarya</taxon>
        <taxon>Ascomycota</taxon>
        <taxon>Pezizomycotina</taxon>
        <taxon>Sordariomycetes</taxon>
        <taxon>Xylariomycetidae</taxon>
        <taxon>Xylariales</taxon>
        <taxon>Xylariaceae</taxon>
        <taxon>Xylaria</taxon>
    </lineage>
</organism>
<feature type="compositionally biased region" description="Polar residues" evidence="1">
    <location>
        <begin position="328"/>
        <end position="346"/>
    </location>
</feature>
<protein>
    <submittedName>
        <fullName evidence="2">Uncharacterized protein</fullName>
    </submittedName>
</protein>
<dbReference type="EMBL" id="SKBN01000112">
    <property type="protein sequence ID" value="TGJ82876.1"/>
    <property type="molecule type" value="Genomic_DNA"/>
</dbReference>
<name>A0A4Z0YZU4_9PEZI</name>
<keyword evidence="3" id="KW-1185">Reference proteome</keyword>
<evidence type="ECO:0000313" key="2">
    <source>
        <dbReference type="EMBL" id="TGJ82876.1"/>
    </source>
</evidence>
<feature type="compositionally biased region" description="Polar residues" evidence="1">
    <location>
        <begin position="281"/>
        <end position="295"/>
    </location>
</feature>